<reference evidence="1" key="1">
    <citation type="journal article" date="2023" name="G3 (Bethesda)">
        <title>A reference genome for the long-term kleptoplast-retaining sea slug Elysia crispata morphotype clarki.</title>
        <authorList>
            <person name="Eastman K.E."/>
            <person name="Pendleton A.L."/>
            <person name="Shaikh M.A."/>
            <person name="Suttiyut T."/>
            <person name="Ogas R."/>
            <person name="Tomko P."/>
            <person name="Gavelis G."/>
            <person name="Widhalm J.R."/>
            <person name="Wisecaver J.H."/>
        </authorList>
    </citation>
    <scope>NUCLEOTIDE SEQUENCE</scope>
    <source>
        <strain evidence="1">ECLA1</strain>
    </source>
</reference>
<organism evidence="1 2">
    <name type="scientific">Elysia crispata</name>
    <name type="common">lettuce slug</name>
    <dbReference type="NCBI Taxonomy" id="231223"/>
    <lineage>
        <taxon>Eukaryota</taxon>
        <taxon>Metazoa</taxon>
        <taxon>Spiralia</taxon>
        <taxon>Lophotrochozoa</taxon>
        <taxon>Mollusca</taxon>
        <taxon>Gastropoda</taxon>
        <taxon>Heterobranchia</taxon>
        <taxon>Euthyneura</taxon>
        <taxon>Panpulmonata</taxon>
        <taxon>Sacoglossa</taxon>
        <taxon>Placobranchoidea</taxon>
        <taxon>Plakobranchidae</taxon>
        <taxon>Elysia</taxon>
    </lineage>
</organism>
<accession>A0AAE1AE71</accession>
<evidence type="ECO:0000313" key="1">
    <source>
        <dbReference type="EMBL" id="KAK3786188.1"/>
    </source>
</evidence>
<keyword evidence="2" id="KW-1185">Reference proteome</keyword>
<gene>
    <name evidence="1" type="ORF">RRG08_050661</name>
</gene>
<sequence length="68" mass="7999">MTCLLQHQLPFIVKVHASQIYSRNTCLPVKRGLATGFTSFCDLSYEFWQRDLVKSLTTELSYEVWRLE</sequence>
<evidence type="ECO:0000313" key="2">
    <source>
        <dbReference type="Proteomes" id="UP001283361"/>
    </source>
</evidence>
<proteinExistence type="predicted"/>
<comment type="caution">
    <text evidence="1">The sequence shown here is derived from an EMBL/GenBank/DDBJ whole genome shotgun (WGS) entry which is preliminary data.</text>
</comment>
<dbReference type="Proteomes" id="UP001283361">
    <property type="component" value="Unassembled WGS sequence"/>
</dbReference>
<protein>
    <submittedName>
        <fullName evidence="1">Uncharacterized protein</fullName>
    </submittedName>
</protein>
<name>A0AAE1AE71_9GAST</name>
<dbReference type="EMBL" id="JAWDGP010002001">
    <property type="protein sequence ID" value="KAK3786188.1"/>
    <property type="molecule type" value="Genomic_DNA"/>
</dbReference>
<dbReference type="AlphaFoldDB" id="A0AAE1AE71"/>